<feature type="compositionally biased region" description="Basic and acidic residues" evidence="1">
    <location>
        <begin position="344"/>
        <end position="366"/>
    </location>
</feature>
<reference evidence="2" key="1">
    <citation type="journal article" date="2020" name="New Phytol.">
        <title>Comparative genomics reveals dynamic genome evolution in host specialist ectomycorrhizal fungi.</title>
        <authorList>
            <person name="Lofgren L.A."/>
            <person name="Nguyen N.H."/>
            <person name="Vilgalys R."/>
            <person name="Ruytinx J."/>
            <person name="Liao H.L."/>
            <person name="Branco S."/>
            <person name="Kuo A."/>
            <person name="LaButti K."/>
            <person name="Lipzen A."/>
            <person name="Andreopoulos W."/>
            <person name="Pangilinan J."/>
            <person name="Riley R."/>
            <person name="Hundley H."/>
            <person name="Na H."/>
            <person name="Barry K."/>
            <person name="Grigoriev I.V."/>
            <person name="Stajich J.E."/>
            <person name="Kennedy P.G."/>
        </authorList>
    </citation>
    <scope>NUCLEOTIDE SEQUENCE</scope>
    <source>
        <strain evidence="2">DOB743</strain>
    </source>
</reference>
<sequence>MTSSSNLPPNITSVPAGTPPTDWASKTESMLQSDVVTPDPAMRATPKPEQHPVTTTTNLNTPGHEFPGSYPRELEQEQQQQQPRGDGSEGPMATSVVQAAKQYIPEPVERTVGYASQTAAAYLPIPQGVKKTVASYWSNDEDSQPKETQLDQKLSTSLPSSELKGAQPREHVGGVGSLPGTISESSVALLPDERAERDSRTPINLQKDGFQTRADNQAKSVVHPSVATAVAAKPELPILSKDLSSRAQSSQYGTQMDPQKLDKSPTQQTDQYPAKLFDPKPVSVDHTPKHEVLEGQRSHDDETVGVGGPAIGAAQIRAQPSCETTESKAAKSAVAEGAVGASESMKEAGVDDTVRDNKEGPARGEGAKVLQQPGDEELTNHKGVENRSVDVGKNDEDIKHTHKAGARTGGYDTDYHPAKLHPPRVGESTSQAETQPDSPVSPASAPPASVTGSPKERRVSFLDKLRGEAKIIAGKMIGKEDKVAEGKRMMHGEV</sequence>
<protein>
    <submittedName>
        <fullName evidence="2">Uncharacterized protein</fullName>
    </submittedName>
</protein>
<proteinExistence type="predicted"/>
<evidence type="ECO:0000256" key="1">
    <source>
        <dbReference type="SAM" id="MobiDB-lite"/>
    </source>
</evidence>
<dbReference type="AlphaFoldDB" id="A0A9P7CZ94"/>
<dbReference type="OrthoDB" id="3268823at2759"/>
<feature type="compositionally biased region" description="Basic and acidic residues" evidence="1">
    <location>
        <begin position="378"/>
        <end position="399"/>
    </location>
</feature>
<evidence type="ECO:0000313" key="3">
    <source>
        <dbReference type="Proteomes" id="UP000714275"/>
    </source>
</evidence>
<dbReference type="EMBL" id="JABBWD010000049">
    <property type="protein sequence ID" value="KAG1773301.1"/>
    <property type="molecule type" value="Genomic_DNA"/>
</dbReference>
<keyword evidence="3" id="KW-1185">Reference proteome</keyword>
<comment type="caution">
    <text evidence="2">The sequence shown here is derived from an EMBL/GenBank/DDBJ whole genome shotgun (WGS) entry which is preliminary data.</text>
</comment>
<feature type="compositionally biased region" description="Polar residues" evidence="1">
    <location>
        <begin position="151"/>
        <end position="160"/>
    </location>
</feature>
<feature type="compositionally biased region" description="Polar residues" evidence="1">
    <location>
        <begin position="1"/>
        <end position="15"/>
    </location>
</feature>
<accession>A0A9P7CZ94</accession>
<evidence type="ECO:0000313" key="2">
    <source>
        <dbReference type="EMBL" id="KAG1773301.1"/>
    </source>
</evidence>
<feature type="compositionally biased region" description="Basic and acidic residues" evidence="1">
    <location>
        <begin position="286"/>
        <end position="302"/>
    </location>
</feature>
<feature type="compositionally biased region" description="Polar residues" evidence="1">
    <location>
        <begin position="245"/>
        <end position="257"/>
    </location>
</feature>
<feature type="region of interest" description="Disordered" evidence="1">
    <location>
        <begin position="1"/>
        <end position="98"/>
    </location>
</feature>
<dbReference type="Proteomes" id="UP000714275">
    <property type="component" value="Unassembled WGS sequence"/>
</dbReference>
<organism evidence="2 3">
    <name type="scientific">Suillus placidus</name>
    <dbReference type="NCBI Taxonomy" id="48579"/>
    <lineage>
        <taxon>Eukaryota</taxon>
        <taxon>Fungi</taxon>
        <taxon>Dikarya</taxon>
        <taxon>Basidiomycota</taxon>
        <taxon>Agaricomycotina</taxon>
        <taxon>Agaricomycetes</taxon>
        <taxon>Agaricomycetidae</taxon>
        <taxon>Boletales</taxon>
        <taxon>Suillineae</taxon>
        <taxon>Suillaceae</taxon>
        <taxon>Suillus</taxon>
    </lineage>
</organism>
<feature type="region of interest" description="Disordered" evidence="1">
    <location>
        <begin position="136"/>
        <end position="220"/>
    </location>
</feature>
<name>A0A9P7CZ94_9AGAM</name>
<feature type="compositionally biased region" description="Polar residues" evidence="1">
    <location>
        <begin position="427"/>
        <end position="437"/>
    </location>
</feature>
<feature type="region of interest" description="Disordered" evidence="1">
    <location>
        <begin position="234"/>
        <end position="461"/>
    </location>
</feature>
<feature type="compositionally biased region" description="Basic and acidic residues" evidence="1">
    <location>
        <begin position="191"/>
        <end position="200"/>
    </location>
</feature>
<feature type="compositionally biased region" description="Polar residues" evidence="1">
    <location>
        <begin position="52"/>
        <end position="61"/>
    </location>
</feature>
<feature type="compositionally biased region" description="Polar residues" evidence="1">
    <location>
        <begin position="24"/>
        <end position="35"/>
    </location>
</feature>
<gene>
    <name evidence="2" type="ORF">EV702DRAFT_1131565</name>
</gene>
<feature type="compositionally biased region" description="Low complexity" evidence="1">
    <location>
        <begin position="438"/>
        <end position="450"/>
    </location>
</feature>